<dbReference type="SUPFAM" id="SSF161098">
    <property type="entry name" value="MetI-like"/>
    <property type="match status" value="1"/>
</dbReference>
<protein>
    <submittedName>
        <fullName evidence="9">ABC transporter permease</fullName>
    </submittedName>
</protein>
<comment type="similarity">
    <text evidence="7">Belongs to the binding-protein-dependent transport system permease family.</text>
</comment>
<dbReference type="PANTHER" id="PTHR43744:SF9">
    <property type="entry name" value="POLYGALACTURONAN_RHAMNOGALACTURONAN TRANSPORT SYSTEM PERMEASE PROTEIN YTCP"/>
    <property type="match status" value="1"/>
</dbReference>
<dbReference type="Pfam" id="PF00528">
    <property type="entry name" value="BPD_transp_1"/>
    <property type="match status" value="1"/>
</dbReference>
<reference evidence="9 10" key="1">
    <citation type="journal article" date="2009" name="Int. J. Syst. Evol. Microbiol.">
        <title>Paenibacillus contaminans sp. nov., isolated from a contaminated laboratory plate.</title>
        <authorList>
            <person name="Chou J.H."/>
            <person name="Lee J.H."/>
            <person name="Lin M.C."/>
            <person name="Chang P.S."/>
            <person name="Arun A.B."/>
            <person name="Young C.C."/>
            <person name="Chen W.M."/>
        </authorList>
    </citation>
    <scope>NUCLEOTIDE SEQUENCE [LARGE SCALE GENOMIC DNA]</scope>
    <source>
        <strain evidence="9 10">CKOBP-6</strain>
    </source>
</reference>
<dbReference type="GO" id="GO:0005886">
    <property type="term" value="C:plasma membrane"/>
    <property type="evidence" value="ECO:0007669"/>
    <property type="project" value="UniProtKB-SubCell"/>
</dbReference>
<dbReference type="Gene3D" id="1.10.3720.10">
    <property type="entry name" value="MetI-like"/>
    <property type="match status" value="1"/>
</dbReference>
<feature type="transmembrane region" description="Helical" evidence="7">
    <location>
        <begin position="15"/>
        <end position="37"/>
    </location>
</feature>
<proteinExistence type="inferred from homology"/>
<dbReference type="EMBL" id="QMFB01000004">
    <property type="protein sequence ID" value="RAV21531.1"/>
    <property type="molecule type" value="Genomic_DNA"/>
</dbReference>
<feature type="transmembrane region" description="Helical" evidence="7">
    <location>
        <begin position="185"/>
        <end position="207"/>
    </location>
</feature>
<evidence type="ECO:0000256" key="3">
    <source>
        <dbReference type="ARBA" id="ARBA00022475"/>
    </source>
</evidence>
<gene>
    <name evidence="9" type="ORF">DQG23_09700</name>
</gene>
<dbReference type="PROSITE" id="PS50928">
    <property type="entry name" value="ABC_TM1"/>
    <property type="match status" value="1"/>
</dbReference>
<evidence type="ECO:0000259" key="8">
    <source>
        <dbReference type="PROSITE" id="PS50928"/>
    </source>
</evidence>
<dbReference type="InterPro" id="IPR000515">
    <property type="entry name" value="MetI-like"/>
</dbReference>
<keyword evidence="10" id="KW-1185">Reference proteome</keyword>
<dbReference type="AlphaFoldDB" id="A0A329MNK2"/>
<feature type="domain" description="ABC transmembrane type-1" evidence="8">
    <location>
        <begin position="77"/>
        <end position="280"/>
    </location>
</feature>
<sequence>MTNGPKTINDRIVDVLMYTILTLIGLMTLFPMYYVIIMSITPLQETIRNGGFAFFPSEITFSAYKAIFASPRLPQSLKVTTIITVVGTILNLLFTLLLAYPLSRKQMPGRKLCLMLIVFTMIFNGGLIPTYLVVKEFGLLDSIWSLIVPGLITTFNLLIAKTFFENLSVEIQEAAKIDGCNDLQTLWLIVIPLSKAIIATLGLFYAVSHWNEFFAGIMYITNPKLYPLQVILRDMLQQPNLSVEMMNQVQGLESALPPFAIRMAMVVATTLPILFVYPFVQKYFTKGVMLGAVKG</sequence>
<accession>A0A329MNK2</accession>
<feature type="transmembrane region" description="Helical" evidence="7">
    <location>
        <begin position="49"/>
        <end position="67"/>
    </location>
</feature>
<organism evidence="9 10">
    <name type="scientific">Paenibacillus contaminans</name>
    <dbReference type="NCBI Taxonomy" id="450362"/>
    <lineage>
        <taxon>Bacteria</taxon>
        <taxon>Bacillati</taxon>
        <taxon>Bacillota</taxon>
        <taxon>Bacilli</taxon>
        <taxon>Bacillales</taxon>
        <taxon>Paenibacillaceae</taxon>
        <taxon>Paenibacillus</taxon>
    </lineage>
</organism>
<name>A0A329MNK2_9BACL</name>
<dbReference type="GO" id="GO:0055085">
    <property type="term" value="P:transmembrane transport"/>
    <property type="evidence" value="ECO:0007669"/>
    <property type="project" value="InterPro"/>
</dbReference>
<keyword evidence="6 7" id="KW-0472">Membrane</keyword>
<keyword evidence="5 7" id="KW-1133">Transmembrane helix</keyword>
<comment type="subcellular location">
    <subcellularLocation>
        <location evidence="1 7">Cell membrane</location>
        <topology evidence="1 7">Multi-pass membrane protein</topology>
    </subcellularLocation>
</comment>
<evidence type="ECO:0000256" key="2">
    <source>
        <dbReference type="ARBA" id="ARBA00022448"/>
    </source>
</evidence>
<evidence type="ECO:0000256" key="7">
    <source>
        <dbReference type="RuleBase" id="RU363032"/>
    </source>
</evidence>
<comment type="caution">
    <text evidence="9">The sequence shown here is derived from an EMBL/GenBank/DDBJ whole genome shotgun (WGS) entry which is preliminary data.</text>
</comment>
<dbReference type="CDD" id="cd06261">
    <property type="entry name" value="TM_PBP2"/>
    <property type="match status" value="1"/>
</dbReference>
<evidence type="ECO:0000256" key="5">
    <source>
        <dbReference type="ARBA" id="ARBA00022989"/>
    </source>
</evidence>
<feature type="transmembrane region" description="Helical" evidence="7">
    <location>
        <begin position="143"/>
        <end position="164"/>
    </location>
</feature>
<keyword evidence="4 7" id="KW-0812">Transmembrane</keyword>
<dbReference type="InterPro" id="IPR035906">
    <property type="entry name" value="MetI-like_sf"/>
</dbReference>
<evidence type="ECO:0000313" key="9">
    <source>
        <dbReference type="EMBL" id="RAV21531.1"/>
    </source>
</evidence>
<evidence type="ECO:0000256" key="1">
    <source>
        <dbReference type="ARBA" id="ARBA00004651"/>
    </source>
</evidence>
<feature type="transmembrane region" description="Helical" evidence="7">
    <location>
        <begin position="259"/>
        <end position="280"/>
    </location>
</feature>
<dbReference type="Proteomes" id="UP000250369">
    <property type="component" value="Unassembled WGS sequence"/>
</dbReference>
<keyword evidence="3" id="KW-1003">Cell membrane</keyword>
<evidence type="ECO:0000256" key="4">
    <source>
        <dbReference type="ARBA" id="ARBA00022692"/>
    </source>
</evidence>
<feature type="transmembrane region" description="Helical" evidence="7">
    <location>
        <begin position="79"/>
        <end position="100"/>
    </location>
</feature>
<dbReference type="OrthoDB" id="9810086at2"/>
<keyword evidence="2 7" id="KW-0813">Transport</keyword>
<evidence type="ECO:0000256" key="6">
    <source>
        <dbReference type="ARBA" id="ARBA00023136"/>
    </source>
</evidence>
<dbReference type="RefSeq" id="WP_113030622.1">
    <property type="nucleotide sequence ID" value="NZ_QMFB01000004.1"/>
</dbReference>
<feature type="transmembrane region" description="Helical" evidence="7">
    <location>
        <begin position="112"/>
        <end position="131"/>
    </location>
</feature>
<evidence type="ECO:0000313" key="10">
    <source>
        <dbReference type="Proteomes" id="UP000250369"/>
    </source>
</evidence>
<dbReference type="PANTHER" id="PTHR43744">
    <property type="entry name" value="ABC TRANSPORTER PERMEASE PROTEIN MG189-RELATED-RELATED"/>
    <property type="match status" value="1"/>
</dbReference>